<gene>
    <name evidence="1" type="ORF">BT96DRAFT_655172</name>
</gene>
<name>A0A6A4HP11_9AGAR</name>
<dbReference type="Proteomes" id="UP000799118">
    <property type="component" value="Unassembled WGS sequence"/>
</dbReference>
<sequence>MPQPHQSTFNFKRLAFESNFLPIICLLCSLCSNIDIVSARLEKRFSSMISFPNEEVALLDEPYPNEPAIFTVVISGTNPAIAALTNAATVTIGGTYVGATASQTESLYTSVGSISVTSNSAQSTTGSTIIIGSESTLATSSQSTGTVLGSKSVIQISSTPTLTATITSSISSPSFVVSPSSSPSSSTNLQTFTGALGNISAPQVFDTGNGQFEVEGDSSFNNEKNALSRSCAVQHNDCGNAANADHDGSFTVNDCDTQEAQCNAVAKQ</sequence>
<dbReference type="OrthoDB" id="2507450at2759"/>
<organism evidence="1 2">
    <name type="scientific">Gymnopus androsaceus JB14</name>
    <dbReference type="NCBI Taxonomy" id="1447944"/>
    <lineage>
        <taxon>Eukaryota</taxon>
        <taxon>Fungi</taxon>
        <taxon>Dikarya</taxon>
        <taxon>Basidiomycota</taxon>
        <taxon>Agaricomycotina</taxon>
        <taxon>Agaricomycetes</taxon>
        <taxon>Agaricomycetidae</taxon>
        <taxon>Agaricales</taxon>
        <taxon>Marasmiineae</taxon>
        <taxon>Omphalotaceae</taxon>
        <taxon>Gymnopus</taxon>
    </lineage>
</organism>
<dbReference type="AlphaFoldDB" id="A0A6A4HP11"/>
<evidence type="ECO:0000313" key="1">
    <source>
        <dbReference type="EMBL" id="KAE9400199.1"/>
    </source>
</evidence>
<protein>
    <submittedName>
        <fullName evidence="1">Uncharacterized protein</fullName>
    </submittedName>
</protein>
<reference evidence="1" key="1">
    <citation type="journal article" date="2019" name="Environ. Microbiol.">
        <title>Fungal ecological strategies reflected in gene transcription - a case study of two litter decomposers.</title>
        <authorList>
            <person name="Barbi F."/>
            <person name="Kohler A."/>
            <person name="Barry K."/>
            <person name="Baskaran P."/>
            <person name="Daum C."/>
            <person name="Fauchery L."/>
            <person name="Ihrmark K."/>
            <person name="Kuo A."/>
            <person name="LaButti K."/>
            <person name="Lipzen A."/>
            <person name="Morin E."/>
            <person name="Grigoriev I.V."/>
            <person name="Henrissat B."/>
            <person name="Lindahl B."/>
            <person name="Martin F."/>
        </authorList>
    </citation>
    <scope>NUCLEOTIDE SEQUENCE</scope>
    <source>
        <strain evidence="1">JB14</strain>
    </source>
</reference>
<proteinExistence type="predicted"/>
<dbReference type="EMBL" id="ML769459">
    <property type="protein sequence ID" value="KAE9400199.1"/>
    <property type="molecule type" value="Genomic_DNA"/>
</dbReference>
<keyword evidence="2" id="KW-1185">Reference proteome</keyword>
<evidence type="ECO:0000313" key="2">
    <source>
        <dbReference type="Proteomes" id="UP000799118"/>
    </source>
</evidence>
<accession>A0A6A4HP11</accession>